<organism evidence="2 3">
    <name type="scientific">Colletotrichum navitas</name>
    <dbReference type="NCBI Taxonomy" id="681940"/>
    <lineage>
        <taxon>Eukaryota</taxon>
        <taxon>Fungi</taxon>
        <taxon>Dikarya</taxon>
        <taxon>Ascomycota</taxon>
        <taxon>Pezizomycotina</taxon>
        <taxon>Sordariomycetes</taxon>
        <taxon>Hypocreomycetidae</taxon>
        <taxon>Glomerellales</taxon>
        <taxon>Glomerellaceae</taxon>
        <taxon>Colletotrichum</taxon>
        <taxon>Colletotrichum graminicola species complex</taxon>
    </lineage>
</organism>
<accession>A0AAD8PPK4</accession>
<evidence type="ECO:0000256" key="1">
    <source>
        <dbReference type="SAM" id="MobiDB-lite"/>
    </source>
</evidence>
<dbReference type="GeneID" id="85443103"/>
<reference evidence="2" key="1">
    <citation type="submission" date="2021-06" db="EMBL/GenBank/DDBJ databases">
        <title>Comparative genomics, transcriptomics and evolutionary studies reveal genomic signatures of adaptation to plant cell wall in hemibiotrophic fungi.</title>
        <authorList>
            <consortium name="DOE Joint Genome Institute"/>
            <person name="Baroncelli R."/>
            <person name="Diaz J.F."/>
            <person name="Benocci T."/>
            <person name="Peng M."/>
            <person name="Battaglia E."/>
            <person name="Haridas S."/>
            <person name="Andreopoulos W."/>
            <person name="Labutti K."/>
            <person name="Pangilinan J."/>
            <person name="Floch G.L."/>
            <person name="Makela M.R."/>
            <person name="Henrissat B."/>
            <person name="Grigoriev I.V."/>
            <person name="Crouch J.A."/>
            <person name="De Vries R.P."/>
            <person name="Sukno S.A."/>
            <person name="Thon M.R."/>
        </authorList>
    </citation>
    <scope>NUCLEOTIDE SEQUENCE</scope>
    <source>
        <strain evidence="2">CBS 125086</strain>
    </source>
</reference>
<name>A0AAD8PPK4_9PEZI</name>
<gene>
    <name evidence="2" type="ORF">LY79DRAFT_567006</name>
</gene>
<protein>
    <submittedName>
        <fullName evidence="2">Uncharacterized protein</fullName>
    </submittedName>
</protein>
<proteinExistence type="predicted"/>
<dbReference type="AlphaFoldDB" id="A0AAD8PPK4"/>
<keyword evidence="3" id="KW-1185">Reference proteome</keyword>
<dbReference type="Proteomes" id="UP001230504">
    <property type="component" value="Unassembled WGS sequence"/>
</dbReference>
<evidence type="ECO:0000313" key="2">
    <source>
        <dbReference type="EMBL" id="KAK1574060.1"/>
    </source>
</evidence>
<sequence length="153" mass="17335">MEHVHETKKICLGLFLPTLLRNIRKEGTYRARTSLLPPQRNHLVKVLPPSTSYSGFPTSAISICVFLKRPATRIDSTRHNNTAAVHIYSHKRNKSTDKLHKTPLQKASREPSNQCVYVGGKAMEGHPRLHRPWVASRQAGPYRVHTKVTGRTL</sequence>
<evidence type="ECO:0000313" key="3">
    <source>
        <dbReference type="Proteomes" id="UP001230504"/>
    </source>
</evidence>
<comment type="caution">
    <text evidence="2">The sequence shown here is derived from an EMBL/GenBank/DDBJ whole genome shotgun (WGS) entry which is preliminary data.</text>
</comment>
<feature type="region of interest" description="Disordered" evidence="1">
    <location>
        <begin position="92"/>
        <end position="112"/>
    </location>
</feature>
<dbReference type="RefSeq" id="XP_060409615.1">
    <property type="nucleotide sequence ID" value="XM_060558863.1"/>
</dbReference>
<dbReference type="EMBL" id="JAHLJV010000081">
    <property type="protein sequence ID" value="KAK1574060.1"/>
    <property type="molecule type" value="Genomic_DNA"/>
</dbReference>